<proteinExistence type="predicted"/>
<feature type="chain" id="PRO_5010556420" evidence="1">
    <location>
        <begin position="22"/>
        <end position="122"/>
    </location>
</feature>
<accession>A0A1S7SAA3</accession>
<keyword evidence="1" id="KW-0732">Signal</keyword>
<organism evidence="2 3">
    <name type="scientific">Agrobacterium tomkonis CFBP 6623</name>
    <dbReference type="NCBI Taxonomy" id="1183432"/>
    <lineage>
        <taxon>Bacteria</taxon>
        <taxon>Pseudomonadati</taxon>
        <taxon>Pseudomonadota</taxon>
        <taxon>Alphaproteobacteria</taxon>
        <taxon>Hyphomicrobiales</taxon>
        <taxon>Rhizobiaceae</taxon>
        <taxon>Rhizobium/Agrobacterium group</taxon>
        <taxon>Agrobacterium</taxon>
        <taxon>Agrobacterium tumefaciens complex</taxon>
    </lineage>
</organism>
<keyword evidence="3" id="KW-1185">Reference proteome</keyword>
<reference evidence="3" key="1">
    <citation type="submission" date="2016-01" db="EMBL/GenBank/DDBJ databases">
        <authorList>
            <person name="Regsiter A."/>
            <person name="william w."/>
        </authorList>
    </citation>
    <scope>NUCLEOTIDE SEQUENCE [LARGE SCALE GENOMIC DNA]</scope>
    <source>
        <strain evidence="3">CFBP 6623</strain>
    </source>
</reference>
<feature type="signal peptide" evidence="1">
    <location>
        <begin position="1"/>
        <end position="21"/>
    </location>
</feature>
<evidence type="ECO:0000313" key="3">
    <source>
        <dbReference type="Proteomes" id="UP000191988"/>
    </source>
</evidence>
<dbReference type="Proteomes" id="UP000191988">
    <property type="component" value="Unassembled WGS sequence"/>
</dbReference>
<gene>
    <name evidence="2" type="ORF">AGR3A_pa70046</name>
</gene>
<dbReference type="EMBL" id="FBWK01000071">
    <property type="protein sequence ID" value="CUX65231.1"/>
    <property type="molecule type" value="Genomic_DNA"/>
</dbReference>
<sequence>MRTGITCAFVVLALLVSASNAQEDQPFHTSYFADETTISLSVTVAATSLDPEYNFDVQVALTERGPEGQIRFIDHSAHLAKVRCAAPKAVMIGQSEFMLSDSPEPGDWKQDLWRTFCLLPVS</sequence>
<dbReference type="AlphaFoldDB" id="A0A1S7SAA3"/>
<evidence type="ECO:0000256" key="1">
    <source>
        <dbReference type="SAM" id="SignalP"/>
    </source>
</evidence>
<name>A0A1S7SAA3_9HYPH</name>
<dbReference type="RefSeq" id="WP_052821447.1">
    <property type="nucleotide sequence ID" value="NZ_LT009725.1"/>
</dbReference>
<evidence type="ECO:0000313" key="2">
    <source>
        <dbReference type="EMBL" id="CUX65231.1"/>
    </source>
</evidence>
<protein>
    <submittedName>
        <fullName evidence="2">Uncharacterized protein</fullName>
    </submittedName>
</protein>